<dbReference type="GO" id="GO:0000266">
    <property type="term" value="P:mitochondrial fission"/>
    <property type="evidence" value="ECO:0007669"/>
    <property type="project" value="TreeGrafter"/>
</dbReference>
<keyword evidence="11" id="KW-0472">Membrane</keyword>
<dbReference type="InterPro" id="IPR001401">
    <property type="entry name" value="Dynamin_GTPase"/>
</dbReference>
<dbReference type="SMART" id="SM00053">
    <property type="entry name" value="DYNc"/>
    <property type="match status" value="1"/>
</dbReference>
<dbReference type="EMBL" id="GL379853">
    <property type="protein sequence ID" value="EGT55975.1"/>
    <property type="molecule type" value="Genomic_DNA"/>
</dbReference>
<dbReference type="GO" id="GO:0005829">
    <property type="term" value="C:cytosol"/>
    <property type="evidence" value="ECO:0007669"/>
    <property type="project" value="UniProtKB-SubCell"/>
</dbReference>
<dbReference type="PANTHER" id="PTHR11566:SF21">
    <property type="entry name" value="DYNAMIN RELATED PROTEIN 1, ISOFORM A"/>
    <property type="match status" value="1"/>
</dbReference>
<evidence type="ECO:0000256" key="3">
    <source>
        <dbReference type="ARBA" id="ARBA00011980"/>
    </source>
</evidence>
<dbReference type="PROSITE" id="PS51718">
    <property type="entry name" value="G_DYNAMIN_2"/>
    <property type="match status" value="1"/>
</dbReference>
<dbReference type="STRING" id="135651.G0NA97"/>
<dbReference type="InterPro" id="IPR045063">
    <property type="entry name" value="Dynamin_N"/>
</dbReference>
<dbReference type="PANTHER" id="PTHR11566">
    <property type="entry name" value="DYNAMIN"/>
    <property type="match status" value="1"/>
</dbReference>
<feature type="domain" description="Dynamin-type G" evidence="16">
    <location>
        <begin position="24"/>
        <end position="304"/>
    </location>
</feature>
<dbReference type="InterPro" id="IPR000375">
    <property type="entry name" value="Dynamin_stalk"/>
</dbReference>
<keyword evidence="18" id="KW-1185">Reference proteome</keyword>
<keyword evidence="5 13" id="KW-0547">Nucleotide-binding</keyword>
<name>G0NA97_CAEBE</name>
<dbReference type="FunFam" id="3.40.50.300:FF:000172">
    <property type="entry name" value="Dynamin-1-like protein isoform 1"/>
    <property type="match status" value="1"/>
</dbReference>
<evidence type="ECO:0000259" key="15">
    <source>
        <dbReference type="PROSITE" id="PS51388"/>
    </source>
</evidence>
<dbReference type="PROSITE" id="PS00410">
    <property type="entry name" value="G_DYNAMIN_1"/>
    <property type="match status" value="1"/>
</dbReference>
<evidence type="ECO:0000256" key="7">
    <source>
        <dbReference type="ARBA" id="ARBA00022801"/>
    </source>
</evidence>
<dbReference type="OrthoDB" id="5061070at2759"/>
<feature type="domain" description="GED" evidence="15">
    <location>
        <begin position="618"/>
        <end position="709"/>
    </location>
</feature>
<accession>G0NA97</accession>
<dbReference type="GO" id="GO:0005874">
    <property type="term" value="C:microtubule"/>
    <property type="evidence" value="ECO:0007669"/>
    <property type="project" value="TreeGrafter"/>
</dbReference>
<comment type="subcellular location">
    <subcellularLocation>
        <location evidence="2">Cytoplasm</location>
        <location evidence="2">Cytosol</location>
    </subcellularLocation>
    <subcellularLocation>
        <location evidence="1">Mitochondrion outer membrane</location>
    </subcellularLocation>
</comment>
<keyword evidence="10 13" id="KW-0342">GTP-binding</keyword>
<keyword evidence="9" id="KW-0496">Mitochondrion</keyword>
<dbReference type="CDD" id="cd08771">
    <property type="entry name" value="DLP_1"/>
    <property type="match status" value="1"/>
</dbReference>
<evidence type="ECO:0000256" key="4">
    <source>
        <dbReference type="ARBA" id="ARBA00022490"/>
    </source>
</evidence>
<dbReference type="InterPro" id="IPR020850">
    <property type="entry name" value="GED_dom"/>
</dbReference>
<dbReference type="PRINTS" id="PR00195">
    <property type="entry name" value="DYNAMIN"/>
</dbReference>
<evidence type="ECO:0000259" key="16">
    <source>
        <dbReference type="PROSITE" id="PS51718"/>
    </source>
</evidence>
<gene>
    <name evidence="17" type="ORF">CAEBREN_06650</name>
</gene>
<evidence type="ECO:0000256" key="1">
    <source>
        <dbReference type="ARBA" id="ARBA00004294"/>
    </source>
</evidence>
<dbReference type="PROSITE" id="PS51388">
    <property type="entry name" value="GED"/>
    <property type="match status" value="1"/>
</dbReference>
<dbReference type="GO" id="GO:0005525">
    <property type="term" value="F:GTP binding"/>
    <property type="evidence" value="ECO:0007669"/>
    <property type="project" value="UniProtKB-KW"/>
</dbReference>
<evidence type="ECO:0000256" key="13">
    <source>
        <dbReference type="RuleBase" id="RU003932"/>
    </source>
</evidence>
<keyword evidence="8" id="KW-0446">Lipid-binding</keyword>
<evidence type="ECO:0000256" key="14">
    <source>
        <dbReference type="SAM" id="MobiDB-lite"/>
    </source>
</evidence>
<dbReference type="GO" id="GO:0048312">
    <property type="term" value="P:intracellular distribution of mitochondria"/>
    <property type="evidence" value="ECO:0007669"/>
    <property type="project" value="TreeGrafter"/>
</dbReference>
<dbReference type="Pfam" id="PF00350">
    <property type="entry name" value="Dynamin_N"/>
    <property type="match status" value="1"/>
</dbReference>
<dbReference type="GO" id="GO:0016559">
    <property type="term" value="P:peroxisome fission"/>
    <property type="evidence" value="ECO:0007669"/>
    <property type="project" value="TreeGrafter"/>
</dbReference>
<dbReference type="OMA" id="KICHNCG"/>
<sequence>MENLIPVVNKLQDVFATLGRKEDQIQLPQIVVVGSQSAGKSSVLENLVGRDFLPRGTGIVTRRPLILQLNHVALDEESKRRRANGTMLNDDWAMFEHTGSKVFTDFDQVRKEIEDETDRVTGVNKGISLQPISLKIYSHRVVSLSLVDLPGITKIPVGDQPANIEEQIRDMILHYISNPSSIILAVTPANQDFATSEPIKLAREVDAGGQRTLAVLTKLDLMDQGTDAMDVLMGKVIPVKLGIIGVVNRSQQNILDNKAIVDAVKDEQSFLQKKYPTLSSRNGTPYLAKRLNMLLMHHIRNCLPALKARVSIMNSQCQSDLVAFGEPVEDKNRTLLQIITRFATAYTSTIEGTARNIETTELCGGARICYIFHDTFGRSLELVNPLENLTQLDILTAIRNATGPRPALFVPEVSFELLVKRQIQRLEEPSLRCVELVHEEMQRMVQHCGFTTQQEMIRFPRLYDKINEVVSGVLKERLKPTNELVENLVAIELAYINTKHPEFTEANLVTLLKEELSMDDRHARTRNRHTSTGERAVSAHGEQQLTPVPGVNGVDVNAVIQQHQQQNPRASNGGFLGLFGAATSAKSSPQEKQSANFLPEVPETQLGRKLTSREQRDVAIIERLIRNYFIIVRKNIQDSVPKAIMALLVNFVRDNLQSELVRQLYKPDEMDDLLAETEDMAQRRRDTLETMKALQQASVIISEVRETQVW</sequence>
<dbReference type="GO" id="GO:0008017">
    <property type="term" value="F:microtubule binding"/>
    <property type="evidence" value="ECO:0007669"/>
    <property type="project" value="TreeGrafter"/>
</dbReference>
<dbReference type="InterPro" id="IPR003130">
    <property type="entry name" value="GED"/>
</dbReference>
<dbReference type="eggNOG" id="KOG0446">
    <property type="taxonomic scope" value="Eukaryota"/>
</dbReference>
<evidence type="ECO:0000256" key="11">
    <source>
        <dbReference type="ARBA" id="ARBA00023136"/>
    </source>
</evidence>
<dbReference type="InParanoid" id="G0NA97"/>
<evidence type="ECO:0000256" key="9">
    <source>
        <dbReference type="ARBA" id="ARBA00023128"/>
    </source>
</evidence>
<protein>
    <recommendedName>
        <fullName evidence="3">dynamin GTPase</fullName>
        <ecNumber evidence="3">3.6.5.5</ecNumber>
    </recommendedName>
</protein>
<evidence type="ECO:0000256" key="6">
    <source>
        <dbReference type="ARBA" id="ARBA00022787"/>
    </source>
</evidence>
<evidence type="ECO:0000256" key="10">
    <source>
        <dbReference type="ARBA" id="ARBA00023134"/>
    </source>
</evidence>
<dbReference type="SMART" id="SM00302">
    <property type="entry name" value="GED"/>
    <property type="match status" value="1"/>
</dbReference>
<evidence type="ECO:0000256" key="2">
    <source>
        <dbReference type="ARBA" id="ARBA00004514"/>
    </source>
</evidence>
<proteinExistence type="inferred from homology"/>
<dbReference type="SUPFAM" id="SSF52540">
    <property type="entry name" value="P-loop containing nucleoside triphosphate hydrolases"/>
    <property type="match status" value="1"/>
</dbReference>
<dbReference type="InterPro" id="IPR022812">
    <property type="entry name" value="Dynamin"/>
</dbReference>
<dbReference type="HOGENOM" id="CLU_008964_5_0_1"/>
<dbReference type="GO" id="GO:0008289">
    <property type="term" value="F:lipid binding"/>
    <property type="evidence" value="ECO:0007669"/>
    <property type="project" value="UniProtKB-KW"/>
</dbReference>
<evidence type="ECO:0000313" key="17">
    <source>
        <dbReference type="EMBL" id="EGT55975.1"/>
    </source>
</evidence>
<dbReference type="FunCoup" id="G0NA97">
    <property type="interactions" value="4186"/>
</dbReference>
<comment type="catalytic activity">
    <reaction evidence="12">
        <text>GTP + H2O = GDP + phosphate + H(+)</text>
        <dbReference type="Rhea" id="RHEA:19669"/>
        <dbReference type="ChEBI" id="CHEBI:15377"/>
        <dbReference type="ChEBI" id="CHEBI:15378"/>
        <dbReference type="ChEBI" id="CHEBI:37565"/>
        <dbReference type="ChEBI" id="CHEBI:43474"/>
        <dbReference type="ChEBI" id="CHEBI:58189"/>
        <dbReference type="EC" id="3.6.5.5"/>
    </reaction>
</comment>
<keyword evidence="4" id="KW-0963">Cytoplasm</keyword>
<dbReference type="InterPro" id="IPR027417">
    <property type="entry name" value="P-loop_NTPase"/>
</dbReference>
<feature type="region of interest" description="Disordered" evidence="14">
    <location>
        <begin position="524"/>
        <end position="548"/>
    </location>
</feature>
<keyword evidence="6" id="KW-1000">Mitochondrion outer membrane</keyword>
<comment type="similarity">
    <text evidence="13">Belongs to the TRAFAC class dynamin-like GTPase superfamily. Dynamin/Fzo/YdjA family.</text>
</comment>
<dbReference type="GO" id="GO:0005741">
    <property type="term" value="C:mitochondrial outer membrane"/>
    <property type="evidence" value="ECO:0007669"/>
    <property type="project" value="UniProtKB-SubCell"/>
</dbReference>
<dbReference type="Gene3D" id="1.20.120.1240">
    <property type="entry name" value="Dynamin, middle domain"/>
    <property type="match status" value="1"/>
</dbReference>
<dbReference type="Gene3D" id="3.40.50.300">
    <property type="entry name" value="P-loop containing nucleotide triphosphate hydrolases"/>
    <property type="match status" value="1"/>
</dbReference>
<dbReference type="Pfam" id="PF02212">
    <property type="entry name" value="GED"/>
    <property type="match status" value="1"/>
</dbReference>
<keyword evidence="7" id="KW-0378">Hydrolase</keyword>
<evidence type="ECO:0000256" key="5">
    <source>
        <dbReference type="ARBA" id="ARBA00022741"/>
    </source>
</evidence>
<evidence type="ECO:0000256" key="8">
    <source>
        <dbReference type="ARBA" id="ARBA00023121"/>
    </source>
</evidence>
<dbReference type="AlphaFoldDB" id="G0NA97"/>
<reference evidence="18" key="1">
    <citation type="submission" date="2011-07" db="EMBL/GenBank/DDBJ databases">
        <authorList>
            <consortium name="Caenorhabditis brenneri Sequencing and Analysis Consortium"/>
            <person name="Wilson R.K."/>
        </authorList>
    </citation>
    <scope>NUCLEOTIDE SEQUENCE [LARGE SCALE GENOMIC DNA]</scope>
    <source>
        <strain evidence="18">PB2801</strain>
    </source>
</reference>
<dbReference type="InterPro" id="IPR030381">
    <property type="entry name" value="G_DYNAMIN_dom"/>
</dbReference>
<dbReference type="GO" id="GO:0003924">
    <property type="term" value="F:GTPase activity"/>
    <property type="evidence" value="ECO:0007669"/>
    <property type="project" value="InterPro"/>
</dbReference>
<dbReference type="Pfam" id="PF01031">
    <property type="entry name" value="Dynamin_M"/>
    <property type="match status" value="1"/>
</dbReference>
<dbReference type="EC" id="3.6.5.5" evidence="3"/>
<dbReference type="Proteomes" id="UP000008068">
    <property type="component" value="Unassembled WGS sequence"/>
</dbReference>
<evidence type="ECO:0000313" key="18">
    <source>
        <dbReference type="Proteomes" id="UP000008068"/>
    </source>
</evidence>
<organism evidence="18">
    <name type="scientific">Caenorhabditis brenneri</name>
    <name type="common">Nematode worm</name>
    <dbReference type="NCBI Taxonomy" id="135651"/>
    <lineage>
        <taxon>Eukaryota</taxon>
        <taxon>Metazoa</taxon>
        <taxon>Ecdysozoa</taxon>
        <taxon>Nematoda</taxon>
        <taxon>Chromadorea</taxon>
        <taxon>Rhabditida</taxon>
        <taxon>Rhabditina</taxon>
        <taxon>Rhabditomorpha</taxon>
        <taxon>Rhabditoidea</taxon>
        <taxon>Rhabditidae</taxon>
        <taxon>Peloderinae</taxon>
        <taxon>Caenorhabditis</taxon>
    </lineage>
</organism>
<dbReference type="InterPro" id="IPR019762">
    <property type="entry name" value="Dynamin_GTPase_CS"/>
</dbReference>
<dbReference type="GO" id="GO:0006897">
    <property type="term" value="P:endocytosis"/>
    <property type="evidence" value="ECO:0007669"/>
    <property type="project" value="TreeGrafter"/>
</dbReference>
<evidence type="ECO:0000256" key="12">
    <source>
        <dbReference type="ARBA" id="ARBA00048040"/>
    </source>
</evidence>